<gene>
    <name evidence="1" type="ORF">ACOLOM_LOCUS151</name>
</gene>
<evidence type="ECO:0000313" key="1">
    <source>
        <dbReference type="EMBL" id="CAG8439818.1"/>
    </source>
</evidence>
<sequence>MSYLQKIPPAGFSPTQEIFSKRLSSSPTQEIYSKRFSSSSSASSISDFTSTYSSTETSQRELMVTQRQIKDLEKKLGDTLAELERVKKDYRESVELNKTHVRRIKQLEQDSEQLKTVNRSLSVENGNYQEKLAKKDAEYEQLEVKYCEEIRKSENNSGSVDETTLGEAVLKESDHTLIEKLQDEVKTLKSDNESMAKYIQKMLNRIMEVDGFEETLATHWSSSSQEKSSKPMSPTNPAKPERPNSLKTDFKFPRSPPYAKTSFTTLKEEEETKHYDEPEEYSQKCTSPSLTTFESLDKNDVTRRMPLLNRPRKGSNSADNVLAQESPQQVNLPKRSSTTNVVPTGATDTATSSKRISGFFKWSLVAVATATLKNNAEAAKKEDPYMKPILLVQAKDKARDLQES</sequence>
<comment type="caution">
    <text evidence="1">The sequence shown here is derived from an EMBL/GenBank/DDBJ whole genome shotgun (WGS) entry which is preliminary data.</text>
</comment>
<keyword evidence="2" id="KW-1185">Reference proteome</keyword>
<accession>A0ACA9JWS2</accession>
<dbReference type="Proteomes" id="UP000789525">
    <property type="component" value="Unassembled WGS sequence"/>
</dbReference>
<evidence type="ECO:0000313" key="2">
    <source>
        <dbReference type="Proteomes" id="UP000789525"/>
    </source>
</evidence>
<proteinExistence type="predicted"/>
<organism evidence="1 2">
    <name type="scientific">Acaulospora colombiana</name>
    <dbReference type="NCBI Taxonomy" id="27376"/>
    <lineage>
        <taxon>Eukaryota</taxon>
        <taxon>Fungi</taxon>
        <taxon>Fungi incertae sedis</taxon>
        <taxon>Mucoromycota</taxon>
        <taxon>Glomeromycotina</taxon>
        <taxon>Glomeromycetes</taxon>
        <taxon>Diversisporales</taxon>
        <taxon>Acaulosporaceae</taxon>
        <taxon>Acaulospora</taxon>
    </lineage>
</organism>
<reference evidence="1" key="1">
    <citation type="submission" date="2021-06" db="EMBL/GenBank/DDBJ databases">
        <authorList>
            <person name="Kallberg Y."/>
            <person name="Tangrot J."/>
            <person name="Rosling A."/>
        </authorList>
    </citation>
    <scope>NUCLEOTIDE SEQUENCE</scope>
    <source>
        <strain evidence="1">CL356</strain>
    </source>
</reference>
<protein>
    <submittedName>
        <fullName evidence="1">11409_t:CDS:1</fullName>
    </submittedName>
</protein>
<dbReference type="EMBL" id="CAJVPT010000163">
    <property type="protein sequence ID" value="CAG8439818.1"/>
    <property type="molecule type" value="Genomic_DNA"/>
</dbReference>
<name>A0ACA9JWS2_9GLOM</name>